<comment type="caution">
    <text evidence="2">The sequence shown here is derived from an EMBL/GenBank/DDBJ whole genome shotgun (WGS) entry which is preliminary data.</text>
</comment>
<protein>
    <submittedName>
        <fullName evidence="2">Uncharacterized protein</fullName>
    </submittedName>
</protein>
<organism evidence="2 3">
    <name type="scientific">Rotaria magnacalcarata</name>
    <dbReference type="NCBI Taxonomy" id="392030"/>
    <lineage>
        <taxon>Eukaryota</taxon>
        <taxon>Metazoa</taxon>
        <taxon>Spiralia</taxon>
        <taxon>Gnathifera</taxon>
        <taxon>Rotifera</taxon>
        <taxon>Eurotatoria</taxon>
        <taxon>Bdelloidea</taxon>
        <taxon>Philodinida</taxon>
        <taxon>Philodinidae</taxon>
        <taxon>Rotaria</taxon>
    </lineage>
</organism>
<evidence type="ECO:0000256" key="1">
    <source>
        <dbReference type="SAM" id="MobiDB-lite"/>
    </source>
</evidence>
<evidence type="ECO:0000313" key="3">
    <source>
        <dbReference type="Proteomes" id="UP000676336"/>
    </source>
</evidence>
<dbReference type="Proteomes" id="UP000676336">
    <property type="component" value="Unassembled WGS sequence"/>
</dbReference>
<dbReference type="EMBL" id="CAJOBI010069729">
    <property type="protein sequence ID" value="CAF4452232.1"/>
    <property type="molecule type" value="Genomic_DNA"/>
</dbReference>
<reference evidence="2" key="1">
    <citation type="submission" date="2021-02" db="EMBL/GenBank/DDBJ databases">
        <authorList>
            <person name="Nowell W R."/>
        </authorList>
    </citation>
    <scope>NUCLEOTIDE SEQUENCE</scope>
</reference>
<gene>
    <name evidence="2" type="ORF">SMN809_LOCUS32769</name>
</gene>
<dbReference type="AlphaFoldDB" id="A0A8S2WNK6"/>
<name>A0A8S2WNK6_9BILA</name>
<proteinExistence type="predicted"/>
<sequence>EENHNTRYHTPSKPTTKLYVKNDDLNTEKTPRTPKPT</sequence>
<evidence type="ECO:0000313" key="2">
    <source>
        <dbReference type="EMBL" id="CAF4452232.1"/>
    </source>
</evidence>
<feature type="non-terminal residue" evidence="2">
    <location>
        <position position="1"/>
    </location>
</feature>
<feature type="region of interest" description="Disordered" evidence="1">
    <location>
        <begin position="1"/>
        <end position="37"/>
    </location>
</feature>
<feature type="compositionally biased region" description="Basic and acidic residues" evidence="1">
    <location>
        <begin position="20"/>
        <end position="31"/>
    </location>
</feature>
<accession>A0A8S2WNK6</accession>